<sequence>MEVLKFDKPLAPKAGKPIAIGELLKRLQAVHGELQRFDQSAVDLASLQKVAKDLVSSNLLRHKDKGVRAYTACCLADILRLFAPDAPYTMTELQNIFDLFVKQLKELANTESPYFQQYCYLLESLSQVKSIVLVADLNNSEEIMNEIFSNFFDLVKPDGMKNLEFHMGEILVQLVEEVPTISQHVVSMILAQFLRPLATTTQPSKNSNGYSGKVQTQLTQLPPAYNMAKTICINCSDRISRYVAQYFIEATYELTTKSSSQDITESELTELKKAHNLLVEIWKACPEVLQSTIPQLEQEILTESTQIRLLATQTVGLIAGEVPGRVNFMTTHASCWEAWLGRQNDRSALVRSKWAEGCAYITGNRADAVEGTVEGIAKTLIDNDERVRLASCKAIGTLDYKVVVRKFKNEAVLNNLAERSRDRKYSVRAEAIRVLGSIYDMAAEDIAAQDVDIIAQLSWIPNRILDLLYVNQTETTALMDYCIFEHLLPTELDDKTRVTRMLNLLKYLDPKTKKVFQALATRQKQLSSFLQNFILFCEKYNGGVLDDDSEKEETKNKIDKGIKFIADQLPDAAKASSHLEKFVKLNDRRMYKLIRDCTSPDSEYATVIKSLAELKNRINQSSSSILETLLLIMYRGSQLWYNRSNISTIVEISKDAASSLSSVAQETLKHISELTPQVLKVHIQDLAQEISANEPGFQGSVDTLKACAGFARKYPDEFPQDRQFLDALVKFATKGSPGEAKHAVKILLQSKKKHAYARDLLGFCTKFDIEDPYFLSQLAALAELVKGASAIVETEIDRITSFLIKNLVVKNRTKATEEDKEWVEDEQLEDECKAKILALRILVNRLRAAATSDTAVEIARPVLKLLNSLIVNDGEMSKDADTPLHFKSRLRLAGGLFLLKLAKFPVYDRMISPENITTLTLLVQDRDFQVRQEFVDKLKRYLAQDFLPDKYIPIVFLTAYEPDEEVKDELVKWLRARLVKQQQQKNTAIEKCFPRLLHLLAHHPDYGNEPADLLDIAQYIVFYLNATVTEDNISLIFYFAQRVKQVRDAVSPENSERLYYLSDLSQAIIRQFEDAHGWSMQTWPGKVPLPGDLFKAMQSSTDAQRVARTSYLPEGVLEKIPAMVRVRAQKPKPAAPAVAVGNVDPDTIVVKISSGKKRKSTDTASRKKKKAQAGSDDEWDGR</sequence>
<dbReference type="EMBL" id="JBBJBU010000004">
    <property type="protein sequence ID" value="KAK7205746.1"/>
    <property type="molecule type" value="Genomic_DNA"/>
</dbReference>
<dbReference type="Gene3D" id="1.25.10.10">
    <property type="entry name" value="Leucine-rich Repeat Variant"/>
    <property type="match status" value="1"/>
</dbReference>
<gene>
    <name evidence="7" type="ORF">BZA70DRAFT_306578</name>
</gene>
<name>A0ABR1F7C8_9ASCO</name>
<dbReference type="GeneID" id="90040319"/>
<evidence type="ECO:0000256" key="5">
    <source>
        <dbReference type="ARBA" id="ARBA00023306"/>
    </source>
</evidence>
<dbReference type="InterPro" id="IPR016024">
    <property type="entry name" value="ARM-type_fold"/>
</dbReference>
<dbReference type="RefSeq" id="XP_064768779.1">
    <property type="nucleotide sequence ID" value="XM_064914807.1"/>
</dbReference>
<keyword evidence="5" id="KW-0131">Cell cycle</keyword>
<dbReference type="Pfam" id="PF20168">
    <property type="entry name" value="PDS5"/>
    <property type="match status" value="1"/>
</dbReference>
<reference evidence="7 8" key="1">
    <citation type="submission" date="2024-03" db="EMBL/GenBank/DDBJ databases">
        <title>Genome-scale model development and genomic sequencing of the oleaginous clade Lipomyces.</title>
        <authorList>
            <consortium name="Lawrence Berkeley National Laboratory"/>
            <person name="Czajka J.J."/>
            <person name="Han Y."/>
            <person name="Kim J."/>
            <person name="Mondo S.J."/>
            <person name="Hofstad B.A."/>
            <person name="Robles A."/>
            <person name="Haridas S."/>
            <person name="Riley R."/>
            <person name="LaButti K."/>
            <person name="Pangilinan J."/>
            <person name="Andreopoulos W."/>
            <person name="Lipzen A."/>
            <person name="Yan J."/>
            <person name="Wang M."/>
            <person name="Ng V."/>
            <person name="Grigoriev I.V."/>
            <person name="Spatafora J.W."/>
            <person name="Magnuson J.K."/>
            <person name="Baker S.E."/>
            <person name="Pomraning K.R."/>
        </authorList>
    </citation>
    <scope>NUCLEOTIDE SEQUENCE [LARGE SCALE GENOMIC DNA]</scope>
    <source>
        <strain evidence="7 8">Phaff 52-87</strain>
    </source>
</reference>
<evidence type="ECO:0000256" key="1">
    <source>
        <dbReference type="ARBA" id="ARBA00004123"/>
    </source>
</evidence>
<dbReference type="InterPro" id="IPR011989">
    <property type="entry name" value="ARM-like"/>
</dbReference>
<proteinExistence type="predicted"/>
<dbReference type="SUPFAM" id="SSF48371">
    <property type="entry name" value="ARM repeat"/>
    <property type="match status" value="2"/>
</dbReference>
<evidence type="ECO:0000256" key="2">
    <source>
        <dbReference type="ARBA" id="ARBA00022618"/>
    </source>
</evidence>
<evidence type="ECO:0000256" key="6">
    <source>
        <dbReference type="SAM" id="MobiDB-lite"/>
    </source>
</evidence>
<keyword evidence="2" id="KW-0132">Cell division</keyword>
<keyword evidence="3" id="KW-0498">Mitosis</keyword>
<comment type="caution">
    <text evidence="7">The sequence shown here is derived from an EMBL/GenBank/DDBJ whole genome shotgun (WGS) entry which is preliminary data.</text>
</comment>
<keyword evidence="8" id="KW-1185">Reference proteome</keyword>
<evidence type="ECO:0000256" key="4">
    <source>
        <dbReference type="ARBA" id="ARBA00023242"/>
    </source>
</evidence>
<accession>A0ABR1F7C8</accession>
<organism evidence="7 8">
    <name type="scientific">Myxozyma melibiosi</name>
    <dbReference type="NCBI Taxonomy" id="54550"/>
    <lineage>
        <taxon>Eukaryota</taxon>
        <taxon>Fungi</taxon>
        <taxon>Dikarya</taxon>
        <taxon>Ascomycota</taxon>
        <taxon>Saccharomycotina</taxon>
        <taxon>Lipomycetes</taxon>
        <taxon>Lipomycetales</taxon>
        <taxon>Lipomycetaceae</taxon>
        <taxon>Myxozyma</taxon>
    </lineage>
</organism>
<evidence type="ECO:0000313" key="7">
    <source>
        <dbReference type="EMBL" id="KAK7205746.1"/>
    </source>
</evidence>
<dbReference type="Proteomes" id="UP001498771">
    <property type="component" value="Unassembled WGS sequence"/>
</dbReference>
<evidence type="ECO:0000256" key="3">
    <source>
        <dbReference type="ARBA" id="ARBA00022776"/>
    </source>
</evidence>
<keyword evidence="4" id="KW-0539">Nucleus</keyword>
<dbReference type="PANTHER" id="PTHR12663:SF0">
    <property type="entry name" value="PRECOCIOUS DISSOCIATION OF SISTERS 5, ISOFORM A"/>
    <property type="match status" value="1"/>
</dbReference>
<dbReference type="PANTHER" id="PTHR12663">
    <property type="entry name" value="ANDROGEN INDUCED INHIBITOR OF PROLIFERATION AS3 / PDS5-RELATED"/>
    <property type="match status" value="1"/>
</dbReference>
<feature type="region of interest" description="Disordered" evidence="6">
    <location>
        <begin position="1149"/>
        <end position="1182"/>
    </location>
</feature>
<evidence type="ECO:0000313" key="8">
    <source>
        <dbReference type="Proteomes" id="UP001498771"/>
    </source>
</evidence>
<dbReference type="InterPro" id="IPR039776">
    <property type="entry name" value="Pds5"/>
</dbReference>
<comment type="subcellular location">
    <subcellularLocation>
        <location evidence="1">Nucleus</location>
    </subcellularLocation>
</comment>
<dbReference type="CDD" id="cd19953">
    <property type="entry name" value="PDS5"/>
    <property type="match status" value="1"/>
</dbReference>
<protein>
    <submittedName>
        <fullName evidence="7">Armadillo-type protein</fullName>
    </submittedName>
</protein>